<dbReference type="SMART" id="SM01411">
    <property type="entry name" value="Ephrin_rec_like"/>
    <property type="match status" value="1"/>
</dbReference>
<dbReference type="Gene3D" id="2.10.50.10">
    <property type="entry name" value="Tumor Necrosis Factor Receptor, subunit A, domain 2"/>
    <property type="match status" value="1"/>
</dbReference>
<organism evidence="1 2">
    <name type="scientific">Rhodnius prolixus</name>
    <name type="common">Triatomid bug</name>
    <dbReference type="NCBI Taxonomy" id="13249"/>
    <lineage>
        <taxon>Eukaryota</taxon>
        <taxon>Metazoa</taxon>
        <taxon>Ecdysozoa</taxon>
        <taxon>Arthropoda</taxon>
        <taxon>Hexapoda</taxon>
        <taxon>Insecta</taxon>
        <taxon>Pterygota</taxon>
        <taxon>Neoptera</taxon>
        <taxon>Paraneoptera</taxon>
        <taxon>Hemiptera</taxon>
        <taxon>Heteroptera</taxon>
        <taxon>Panheteroptera</taxon>
        <taxon>Cimicomorpha</taxon>
        <taxon>Reduviidae</taxon>
        <taxon>Triatominae</taxon>
        <taxon>Rhodnius</taxon>
    </lineage>
</organism>
<sequence>MDRDIIGEITSLDGENLGDIFKKFYLYLVANRDSLSTHKTHILDLFHPKDNLQKFFKLKLIDNWQNKQELVRLFADEDIFYTCQALKCKWFFTSVEINSSEFVNKFLPNLSYSTRLKVIKQYSKHLKDINIAEDIYIRVQQRYGTQSALTMLPACSPKFVGTALLNAHTQLKPAAIAPLFRRYPETVVNFFHYILECKATKKRVYRNFNLEKYAYVYVLIASKYPERFLDIYVNYNRYLPCTQLGNRTTKKIVKANASLIINNYKVFKNILKVKCLVRCMNSFQIEQLHAACFPDTVAQFFEEYWNFDELQQLTLHMKDDERQQILLRTFKKCYGKEFNVIDFAEVIDLRLMLSIPIEMRIKWILSKLSSIDNDSKKGEFLSYLPPDRALPALKKIIGRQEEMRTRAYLVKCMMLSVNRYNKSLNSILDCITFVLRRLRNDNEMIRQEVFSELVIMKEALLGLPSEQWDPIDELVDIVKMNEEIFNCKYYLQNVLSMKIQRYFAEGVPIEVHLKEYLYFQLSTDSYYDFELCKNTPHEKKCLEFFLSELQTLPCSDENLKRFRQKTLFISLCTYNLKHKNNPIKHPEWLLTSVEQLLLINEYNHWDKTSILSAICKDSYLKNRIYMKVFPRCINPDIATYILHIQPNKISEHKEAVMKEILNSYTSHEYIRLFKKITLYSKFGLPQEITKLCLSVLQTEEIESKGYYETISKPNAVTILSILMPVREFIHFIEQYRPIKAQLERYSDKNHLQYKIQKAIASSLKYVSRPVEILYFIKTFAVGDYLKLLVGTISSICLKVAEKNILPLLIQWLDCPVSSRKHFIRAYFKVAPISDAGKLVVSLLEKESNISLRHLLLKQMFKYFLAEPSKESFAIFKTGYGMLKSEDVAAIDDLYEIRIVPDSFVEPFIKLLWEVVEFQENSLVARNKKNVIDMICADIVGLLSEEFCDCLVEQVFSSPTLSEYISFITIYLVYGPDETTQLSRLQKVTSYLSVVIAEKWNEYNLNRPNVFQTRGAIFGLIESICQESLQRGQFKTTQLLEKLKLFVLSQILTADILDILLLLEISIFITKNDRESETFVLDVAKFYEELLVENSKSYGDQIITTVVSQMPYCLAKSKHQIAKVLLSKHTSYQAHLMAIELVGTDINHDLPMCYTSFILQVICYYSPYYEVQYPLPYSNDILLQHCRNYRSYPTYTHFNSAPKELNNHFYYDRHYYNPSSIYKHQCSYIKCTPNPYRSVPANQYSLPLDTIHYYMNPSLQCPQTYANYMQKSEQRAKLHNYVPYYHIPSTNYAYRSQSINKIDNTSIINTSGMYPKTNLAKQNYMWNPLYYYTDKNLPQLYNTDISTHKTLKNQLNEKESRENKVQFMFPSEIVIRSLGPWAPIGNSGEYRSNGTFSIKYDTSNQVVFKNQFSPTQNNFLDNNRNSNKKSADYLDERNVSFYNKTTDDSLLQISKDFTNEFVENSSIGENDLLKPLEGTSHLKKNEFVNGKNLKHRTKNTVPSRNKVNNLHFEELNGYQTNLTNVQEYKANIRKKNKLFSPWISINRGNLVKNSHLLYDDEKKINKLKSRRNHRTFKKKSSKRAFVSDNFGCTNISTTNAYKPISSTLKLRTTLEETISTLEGTLPTLKQTSTPPILNTRKTENETIFKTDSIATERISTVFPVNQRTEIKPLIASPNSALKSQCEHQNNVRCICSIRQVLQDMDQIISSNDESKGLFANLANYSCSRYVPINNAYKISADMKPRLISNKPKELLVDEGSGPKEILADTIDELMTRGIPNEGIDFYVFPSTNIEIPCITTNKIQLSPNTADSTKYTWNHGDQQLITEGRFLEDINHRGSLQITGVTMSDSDNYTCTVNYTDPDSELPASSSFLHTVLVPCPKEHYSEEGSTQCTKCPPGTYQNDIGAKICENCPHPFKEGCFAMGKLASDVSAKAEPEKRNKPTKKQTKSSSAQYNEEHPPTPPTEDFSA</sequence>
<reference evidence="1" key="1">
    <citation type="submission" date="2015-05" db="UniProtKB">
        <authorList>
            <consortium name="EnsemblMetazoa"/>
        </authorList>
    </citation>
    <scope>IDENTIFICATION</scope>
</reference>
<dbReference type="EMBL" id="ACPB03010575">
    <property type="status" value="NOT_ANNOTATED_CDS"/>
    <property type="molecule type" value="Genomic_DNA"/>
</dbReference>
<dbReference type="SUPFAM" id="SSF48726">
    <property type="entry name" value="Immunoglobulin"/>
    <property type="match status" value="1"/>
</dbReference>
<dbReference type="InterPro" id="IPR003599">
    <property type="entry name" value="Ig_sub"/>
</dbReference>
<dbReference type="EnsemblMetazoa" id="RPRC001306-RA">
    <property type="protein sequence ID" value="RPRC001306-PA"/>
    <property type="gene ID" value="RPRC001306"/>
</dbReference>
<keyword evidence="2" id="KW-1185">Reference proteome</keyword>
<dbReference type="InterPro" id="IPR011641">
    <property type="entry name" value="Tyr-kin_ephrin_A/B_rcpt-like"/>
</dbReference>
<dbReference type="Gene3D" id="2.60.40.10">
    <property type="entry name" value="Immunoglobulins"/>
    <property type="match status" value="1"/>
</dbReference>
<protein>
    <submittedName>
        <fullName evidence="1">Uncharacterized protein</fullName>
    </submittedName>
</protein>
<dbReference type="eggNOG" id="ENOG502T6ZG">
    <property type="taxonomic scope" value="Eukaryota"/>
</dbReference>
<dbReference type="PROSITE" id="PS50835">
    <property type="entry name" value="IG_LIKE"/>
    <property type="match status" value="1"/>
</dbReference>
<dbReference type="InterPro" id="IPR036179">
    <property type="entry name" value="Ig-like_dom_sf"/>
</dbReference>
<dbReference type="CDD" id="cd00096">
    <property type="entry name" value="Ig"/>
    <property type="match status" value="1"/>
</dbReference>
<dbReference type="VEuPathDB" id="VectorBase:RPRC001306"/>
<dbReference type="HOGENOM" id="CLU_234457_0_0_1"/>
<name>T1HB97_RHOPR</name>
<dbReference type="Proteomes" id="UP000015103">
    <property type="component" value="Unassembled WGS sequence"/>
</dbReference>
<dbReference type="SMART" id="SM00409">
    <property type="entry name" value="IG"/>
    <property type="match status" value="1"/>
</dbReference>
<proteinExistence type="predicted"/>
<dbReference type="InterPro" id="IPR007110">
    <property type="entry name" value="Ig-like_dom"/>
</dbReference>
<accession>T1HB97</accession>
<evidence type="ECO:0000313" key="1">
    <source>
        <dbReference type="EnsemblMetazoa" id="RPRC001306-PA"/>
    </source>
</evidence>
<dbReference type="Pfam" id="PF07699">
    <property type="entry name" value="Ephrin_rec_like"/>
    <property type="match status" value="1"/>
</dbReference>
<dbReference type="InterPro" id="IPR013783">
    <property type="entry name" value="Ig-like_fold"/>
</dbReference>
<evidence type="ECO:0000313" key="2">
    <source>
        <dbReference type="Proteomes" id="UP000015103"/>
    </source>
</evidence>
<dbReference type="InParanoid" id="T1HB97"/>